<sequence>MHWRPAAEAVDGGRWFLGNCCGLLAAGSGLEAGEHGNVDLRPVNQGHCVVTSGEVGSSTPVKRCHEDMVTSERDEFSDEHESE</sequence>
<evidence type="ECO:0000313" key="2">
    <source>
        <dbReference type="Proteomes" id="UP001279734"/>
    </source>
</evidence>
<organism evidence="1 2">
    <name type="scientific">Nepenthes gracilis</name>
    <name type="common">Slender pitcher plant</name>
    <dbReference type="NCBI Taxonomy" id="150966"/>
    <lineage>
        <taxon>Eukaryota</taxon>
        <taxon>Viridiplantae</taxon>
        <taxon>Streptophyta</taxon>
        <taxon>Embryophyta</taxon>
        <taxon>Tracheophyta</taxon>
        <taxon>Spermatophyta</taxon>
        <taxon>Magnoliopsida</taxon>
        <taxon>eudicotyledons</taxon>
        <taxon>Gunneridae</taxon>
        <taxon>Pentapetalae</taxon>
        <taxon>Caryophyllales</taxon>
        <taxon>Nepenthaceae</taxon>
        <taxon>Nepenthes</taxon>
    </lineage>
</organism>
<dbReference type="AlphaFoldDB" id="A0AAD3TEB8"/>
<dbReference type="Proteomes" id="UP001279734">
    <property type="component" value="Unassembled WGS sequence"/>
</dbReference>
<reference evidence="1" key="1">
    <citation type="submission" date="2023-05" db="EMBL/GenBank/DDBJ databases">
        <title>Nepenthes gracilis genome sequencing.</title>
        <authorList>
            <person name="Fukushima K."/>
        </authorList>
    </citation>
    <scope>NUCLEOTIDE SEQUENCE</scope>
    <source>
        <strain evidence="1">SING2019-196</strain>
    </source>
</reference>
<proteinExistence type="predicted"/>
<comment type="caution">
    <text evidence="1">The sequence shown here is derived from an EMBL/GenBank/DDBJ whole genome shotgun (WGS) entry which is preliminary data.</text>
</comment>
<accession>A0AAD3TEB8</accession>
<evidence type="ECO:0000313" key="1">
    <source>
        <dbReference type="EMBL" id="GMH26957.1"/>
    </source>
</evidence>
<name>A0AAD3TEB8_NEPGR</name>
<dbReference type="EMBL" id="BSYO01000032">
    <property type="protein sequence ID" value="GMH26957.1"/>
    <property type="molecule type" value="Genomic_DNA"/>
</dbReference>
<gene>
    <name evidence="1" type="ORF">Nepgr_028800</name>
</gene>
<protein>
    <submittedName>
        <fullName evidence="1">Uncharacterized protein</fullName>
    </submittedName>
</protein>
<keyword evidence="2" id="KW-1185">Reference proteome</keyword>